<dbReference type="GO" id="GO:0051301">
    <property type="term" value="P:cell division"/>
    <property type="evidence" value="ECO:0007669"/>
    <property type="project" value="InterPro"/>
</dbReference>
<keyword evidence="2" id="KW-1133">Transmembrane helix</keyword>
<dbReference type="GO" id="GO:0032153">
    <property type="term" value="C:cell division site"/>
    <property type="evidence" value="ECO:0007669"/>
    <property type="project" value="TreeGrafter"/>
</dbReference>
<feature type="transmembrane region" description="Helical" evidence="2">
    <location>
        <begin position="287"/>
        <end position="310"/>
    </location>
</feature>
<keyword evidence="2" id="KW-0812">Transmembrane</keyword>
<feature type="transmembrane region" description="Helical" evidence="2">
    <location>
        <begin position="188"/>
        <end position="209"/>
    </location>
</feature>
<evidence type="ECO:0000256" key="2">
    <source>
        <dbReference type="SAM" id="Phobius"/>
    </source>
</evidence>
<dbReference type="Proteomes" id="UP000248616">
    <property type="component" value="Unassembled WGS sequence"/>
</dbReference>
<keyword evidence="2" id="KW-0472">Membrane</keyword>
<evidence type="ECO:0000256" key="1">
    <source>
        <dbReference type="SAM" id="MobiDB-lite"/>
    </source>
</evidence>
<name>A0A2W7C5P6_9HYPH</name>
<dbReference type="PANTHER" id="PTHR47755:SF1">
    <property type="entry name" value="CELL DIVISION PROTEIN FTSX"/>
    <property type="match status" value="1"/>
</dbReference>
<evidence type="ECO:0000313" key="3">
    <source>
        <dbReference type="EMBL" id="PZV38197.1"/>
    </source>
</evidence>
<comment type="caution">
    <text evidence="3">The sequence shown here is derived from an EMBL/GenBank/DDBJ whole genome shotgun (WGS) entry which is preliminary data.</text>
</comment>
<dbReference type="PANTHER" id="PTHR47755">
    <property type="entry name" value="CELL DIVISION PROTEIN FTSX"/>
    <property type="match status" value="1"/>
</dbReference>
<feature type="region of interest" description="Disordered" evidence="1">
    <location>
        <begin position="1"/>
        <end position="23"/>
    </location>
</feature>
<feature type="transmembrane region" description="Helical" evidence="2">
    <location>
        <begin position="242"/>
        <end position="267"/>
    </location>
</feature>
<dbReference type="AlphaFoldDB" id="A0A2W7C5P6"/>
<dbReference type="InterPro" id="IPR004513">
    <property type="entry name" value="FtsX"/>
</dbReference>
<accession>A0A2W7C5P6</accession>
<reference evidence="4" key="1">
    <citation type="submission" date="2017-03" db="EMBL/GenBank/DDBJ databases">
        <authorList>
            <person name="Safronova V.I."/>
            <person name="Sazanova A.L."/>
            <person name="Chirak E.R."/>
        </authorList>
    </citation>
    <scope>NUCLEOTIDE SEQUENCE [LARGE SCALE GENOMIC DNA]</scope>
    <source>
        <strain evidence="4">Ach-343</strain>
    </source>
</reference>
<dbReference type="GO" id="GO:0016020">
    <property type="term" value="C:membrane"/>
    <property type="evidence" value="ECO:0007669"/>
    <property type="project" value="InterPro"/>
</dbReference>
<dbReference type="RefSeq" id="WP_111544275.1">
    <property type="nucleotide sequence ID" value="NZ_MZXV01000027.1"/>
</dbReference>
<proteinExistence type="predicted"/>
<dbReference type="OrthoDB" id="9814843at2"/>
<keyword evidence="4" id="KW-1185">Reference proteome</keyword>
<feature type="transmembrane region" description="Helical" evidence="2">
    <location>
        <begin position="42"/>
        <end position="64"/>
    </location>
</feature>
<evidence type="ECO:0000313" key="4">
    <source>
        <dbReference type="Proteomes" id="UP000248616"/>
    </source>
</evidence>
<gene>
    <name evidence="3" type="ORF">B5V02_11105</name>
</gene>
<sequence length="331" mass="35261">MTELSAEHLEHQGQDAEAAEARPRAQRRMAPIVPAQNIAGRALVLVIAIMTFLSCLTFGAVTLVRDTASVWENQISREATIQIKPVDGLDMEAALAQASQMASEFPGVKATRIIDREATARLLEPWLGSGLNIDELPVPRLIIVTIDENSPPDFAAMRAAITPKLPSASLDDHRTWVDRLVAMARTTVTIGIAVLALMLSATVLTVVFATRGAMAGNGHIIEVLHFVGAEARFIAREFRRHFLVTGMKGAAAGGAAAVLVFIVFSWWSSRNMATPQADQATALFGNFAIGSAGYLGVVLMVLVIGGLTAATSHATVVAYLSDIEVRQPDAG</sequence>
<organism evidence="3 4">
    <name type="scientific">Mesorhizobium kowhaii</name>
    <dbReference type="NCBI Taxonomy" id="1300272"/>
    <lineage>
        <taxon>Bacteria</taxon>
        <taxon>Pseudomonadati</taxon>
        <taxon>Pseudomonadota</taxon>
        <taxon>Alphaproteobacteria</taxon>
        <taxon>Hyphomicrobiales</taxon>
        <taxon>Phyllobacteriaceae</taxon>
        <taxon>Mesorhizobium</taxon>
    </lineage>
</organism>
<protein>
    <submittedName>
        <fullName evidence="3">ABC transporter permease</fullName>
    </submittedName>
</protein>
<dbReference type="EMBL" id="MZXV01000027">
    <property type="protein sequence ID" value="PZV38197.1"/>
    <property type="molecule type" value="Genomic_DNA"/>
</dbReference>